<feature type="transmembrane region" description="Helical" evidence="6">
    <location>
        <begin position="360"/>
        <end position="383"/>
    </location>
</feature>
<feature type="transmembrane region" description="Helical" evidence="6">
    <location>
        <begin position="455"/>
        <end position="478"/>
    </location>
</feature>
<feature type="transmembrane region" description="Helical" evidence="6">
    <location>
        <begin position="49"/>
        <end position="69"/>
    </location>
</feature>
<keyword evidence="4 6" id="KW-1133">Transmembrane helix</keyword>
<dbReference type="InterPro" id="IPR036259">
    <property type="entry name" value="MFS_trans_sf"/>
</dbReference>
<feature type="transmembrane region" description="Helical" evidence="6">
    <location>
        <begin position="81"/>
        <end position="101"/>
    </location>
</feature>
<evidence type="ECO:0000256" key="6">
    <source>
        <dbReference type="SAM" id="Phobius"/>
    </source>
</evidence>
<sequence>MDDVASSTYRGNDRLLYGIILGVLAFWLFAQTTLNIAPTMAADLKLEQTFMNIAVSITALFSGIFIVVIGGLADRVGRVKMVMFGFVFSIVGCLLVGLAPSGSMGGAFLMLGRICQGLSGAFIMPASLALVKAYWEGAERQRAISLWSMGSWGGSGFAALFGGLMAQNIGWRWIFIIAAIVSVVGMLMVRGTPESKAPAKEGYRFDLLGVLTFMLAMVALQIFATQGAQFGWASPASLMLLAAALIFSFAFYRIENNNPNAFVQFGLFKNMTFTGATISNLLLNATAGIIMIAMLVLQEGGEMSAQRAGLLTIGYAITIMAFIRVGEKLLQRFGPRKPMLWGSYIVVASILLLMPTNLMLGPYTVLAIISFSLFGLGLAFYATPSTDAALSNLPEDQGGAGAGIYKMASSLGASFGVAVSSTIYTAIAGQNEGVRWIEGVITFSGNQTNLASREAAFFALMANLVMVAVAILSIVTTVPRGKAPDRG</sequence>
<comment type="subcellular location">
    <subcellularLocation>
        <location evidence="1">Membrane</location>
        <topology evidence="1">Multi-pass membrane protein</topology>
    </subcellularLocation>
</comment>
<accession>A0ABR8QY22</accession>
<dbReference type="CDD" id="cd17321">
    <property type="entry name" value="MFS_MMR_MDR_like"/>
    <property type="match status" value="1"/>
</dbReference>
<feature type="transmembrane region" description="Helical" evidence="6">
    <location>
        <begin position="143"/>
        <end position="165"/>
    </location>
</feature>
<dbReference type="PANTHER" id="PTHR42718">
    <property type="entry name" value="MAJOR FACILITATOR SUPERFAMILY MULTIDRUG TRANSPORTER MFSC"/>
    <property type="match status" value="1"/>
</dbReference>
<feature type="transmembrane region" description="Helical" evidence="6">
    <location>
        <begin position="203"/>
        <end position="224"/>
    </location>
</feature>
<name>A0ABR8QY22_9CAUL</name>
<dbReference type="InterPro" id="IPR020846">
    <property type="entry name" value="MFS_dom"/>
</dbReference>
<keyword evidence="3 6" id="KW-0812">Transmembrane</keyword>
<dbReference type="Proteomes" id="UP000638918">
    <property type="component" value="Unassembled WGS sequence"/>
</dbReference>
<feature type="transmembrane region" description="Helical" evidence="6">
    <location>
        <begin position="171"/>
        <end position="191"/>
    </location>
</feature>
<comment type="caution">
    <text evidence="8">The sequence shown here is derived from an EMBL/GenBank/DDBJ whole genome shotgun (WGS) entry which is preliminary data.</text>
</comment>
<feature type="transmembrane region" description="Helical" evidence="6">
    <location>
        <begin position="230"/>
        <end position="252"/>
    </location>
</feature>
<evidence type="ECO:0000256" key="1">
    <source>
        <dbReference type="ARBA" id="ARBA00004141"/>
    </source>
</evidence>
<feature type="transmembrane region" description="Helical" evidence="6">
    <location>
        <begin position="107"/>
        <end position="131"/>
    </location>
</feature>
<organism evidence="8 9">
    <name type="scientific">Brevundimonas guildfordensis</name>
    <dbReference type="NCBI Taxonomy" id="2762241"/>
    <lineage>
        <taxon>Bacteria</taxon>
        <taxon>Pseudomonadati</taxon>
        <taxon>Pseudomonadota</taxon>
        <taxon>Alphaproteobacteria</taxon>
        <taxon>Caulobacterales</taxon>
        <taxon>Caulobacteraceae</taxon>
        <taxon>Brevundimonas</taxon>
    </lineage>
</organism>
<keyword evidence="2" id="KW-0813">Transport</keyword>
<evidence type="ECO:0000313" key="8">
    <source>
        <dbReference type="EMBL" id="MBD7940416.1"/>
    </source>
</evidence>
<evidence type="ECO:0000256" key="4">
    <source>
        <dbReference type="ARBA" id="ARBA00022989"/>
    </source>
</evidence>
<evidence type="ECO:0000313" key="9">
    <source>
        <dbReference type="Proteomes" id="UP000638918"/>
    </source>
</evidence>
<dbReference type="PROSITE" id="PS50850">
    <property type="entry name" value="MFS"/>
    <property type="match status" value="1"/>
</dbReference>
<evidence type="ECO:0000256" key="2">
    <source>
        <dbReference type="ARBA" id="ARBA00022448"/>
    </source>
</evidence>
<dbReference type="Pfam" id="PF07690">
    <property type="entry name" value="MFS_1"/>
    <property type="match status" value="1"/>
</dbReference>
<keyword evidence="9" id="KW-1185">Reference proteome</keyword>
<protein>
    <submittedName>
        <fullName evidence="8">MFS transporter</fullName>
    </submittedName>
</protein>
<keyword evidence="5 6" id="KW-0472">Membrane</keyword>
<reference evidence="8 9" key="1">
    <citation type="submission" date="2020-08" db="EMBL/GenBank/DDBJ databases">
        <title>A Genomic Blueprint of the Chicken Gut Microbiome.</title>
        <authorList>
            <person name="Gilroy R."/>
            <person name="Ravi A."/>
            <person name="Getino M."/>
            <person name="Pursley I."/>
            <person name="Horton D.L."/>
            <person name="Alikhan N.-F."/>
            <person name="Baker D."/>
            <person name="Gharbi K."/>
            <person name="Hall N."/>
            <person name="Watson M."/>
            <person name="Adriaenssens E.M."/>
            <person name="Foster-Nyarko E."/>
            <person name="Jarju S."/>
            <person name="Secka A."/>
            <person name="Antonio M."/>
            <person name="Oren A."/>
            <person name="Chaudhuri R."/>
            <person name="La Ragione R.M."/>
            <person name="Hildebrand F."/>
            <person name="Pallen M.J."/>
        </authorList>
    </citation>
    <scope>NUCLEOTIDE SEQUENCE [LARGE SCALE GENOMIC DNA]</scope>
    <source>
        <strain evidence="8 9">Sa3CVA3</strain>
    </source>
</reference>
<feature type="transmembrane region" description="Helical" evidence="6">
    <location>
        <begin position="15"/>
        <end position="37"/>
    </location>
</feature>
<feature type="transmembrane region" description="Helical" evidence="6">
    <location>
        <begin position="308"/>
        <end position="326"/>
    </location>
</feature>
<evidence type="ECO:0000256" key="3">
    <source>
        <dbReference type="ARBA" id="ARBA00022692"/>
    </source>
</evidence>
<feature type="domain" description="Major facilitator superfamily (MFS) profile" evidence="7">
    <location>
        <begin position="15"/>
        <end position="480"/>
    </location>
</feature>
<dbReference type="Gene3D" id="1.20.1720.10">
    <property type="entry name" value="Multidrug resistance protein D"/>
    <property type="match status" value="1"/>
</dbReference>
<dbReference type="Gene3D" id="1.20.1250.20">
    <property type="entry name" value="MFS general substrate transporter like domains"/>
    <property type="match status" value="1"/>
</dbReference>
<dbReference type="EMBL" id="JACSQU010000001">
    <property type="protein sequence ID" value="MBD7940416.1"/>
    <property type="molecule type" value="Genomic_DNA"/>
</dbReference>
<gene>
    <name evidence="8" type="ORF">H9656_03355</name>
</gene>
<feature type="transmembrane region" description="Helical" evidence="6">
    <location>
        <begin position="273"/>
        <end position="296"/>
    </location>
</feature>
<evidence type="ECO:0000256" key="5">
    <source>
        <dbReference type="ARBA" id="ARBA00023136"/>
    </source>
</evidence>
<dbReference type="InterPro" id="IPR011701">
    <property type="entry name" value="MFS"/>
</dbReference>
<dbReference type="PANTHER" id="PTHR42718:SF9">
    <property type="entry name" value="MAJOR FACILITATOR SUPERFAMILY MULTIDRUG TRANSPORTER MFSC"/>
    <property type="match status" value="1"/>
</dbReference>
<dbReference type="RefSeq" id="WP_191742840.1">
    <property type="nucleotide sequence ID" value="NZ_JACSQU010000001.1"/>
</dbReference>
<evidence type="ECO:0000259" key="7">
    <source>
        <dbReference type="PROSITE" id="PS50850"/>
    </source>
</evidence>
<proteinExistence type="predicted"/>
<dbReference type="SUPFAM" id="SSF103473">
    <property type="entry name" value="MFS general substrate transporter"/>
    <property type="match status" value="1"/>
</dbReference>
<feature type="transmembrane region" description="Helical" evidence="6">
    <location>
        <begin position="338"/>
        <end position="354"/>
    </location>
</feature>